<dbReference type="OrthoDB" id="239724at2157"/>
<dbReference type="AlphaFoldDB" id="A0A1H5TPH0"/>
<gene>
    <name evidence="3" type="ORF">SAMN04488133_0342</name>
</gene>
<evidence type="ECO:0000256" key="1">
    <source>
        <dbReference type="SAM" id="MobiDB-lite"/>
    </source>
</evidence>
<reference evidence="3 4" key="1">
    <citation type="submission" date="2016-10" db="EMBL/GenBank/DDBJ databases">
        <authorList>
            <person name="de Groot N.N."/>
        </authorList>
    </citation>
    <scope>NUCLEOTIDE SEQUENCE [LARGE SCALE GENOMIC DNA]</scope>
    <source>
        <strain evidence="3 4">CGMCC 1.10331</strain>
    </source>
</reference>
<feature type="compositionally biased region" description="Acidic residues" evidence="1">
    <location>
        <begin position="363"/>
        <end position="457"/>
    </location>
</feature>
<feature type="region of interest" description="Disordered" evidence="1">
    <location>
        <begin position="362"/>
        <end position="475"/>
    </location>
</feature>
<dbReference type="Proteomes" id="UP000236740">
    <property type="component" value="Unassembled WGS sequence"/>
</dbReference>
<feature type="domain" description="DUF7282" evidence="2">
    <location>
        <begin position="42"/>
        <end position="164"/>
    </location>
</feature>
<proteinExistence type="predicted"/>
<name>A0A1H5TPH0_9EURY</name>
<dbReference type="GeneID" id="39857628"/>
<sequence>MDDSIKRSFAAVMTAVLLLSAVGMIGLAGAQDGGTPDPEPTATVSFADQQTNGTTVTVDAVNVSAGGFVAIHDSSLLDGAVIESVIGVSGYLEPGLHENVTVTLYDVPGATFEQSALTEDETLVAMPHRDTNESGTYDFVATNGSEDGPYLANASPVVDSANVTVPEQTTGASFTVANLTAPELVERNESVEVSATVANPNDVADTQEVTFRFDGEVLVREDVALEPGESTEFDTTVDTTGVETGTFFHGVYTRESGAAAQLRVVDQIQSFGVSNLTAPANATVGESVSVTATVTNPNEFGSEQSVEYRFDGALIEARDVDVGGEGSATVEFELGTGSLASGTYIHSVFSTDFGESALIVLESPDDGDDADDGGDADNGDADDADDGDAGDGDGDSDDSDNADDGDDADDADDGDDADDSDDGNDADDADDGDDADDADDGDNADGSDGEAGTDEAGDQSGPDGEATDEDSQMAE</sequence>
<dbReference type="Pfam" id="PF23951">
    <property type="entry name" value="DUF7282"/>
    <property type="match status" value="1"/>
</dbReference>
<dbReference type="Gene3D" id="2.60.40.10">
    <property type="entry name" value="Immunoglobulins"/>
    <property type="match status" value="2"/>
</dbReference>
<dbReference type="RefSeq" id="WP_136361804.1">
    <property type="nucleotide sequence ID" value="NZ_CP031311.1"/>
</dbReference>
<evidence type="ECO:0000313" key="4">
    <source>
        <dbReference type="Proteomes" id="UP000236740"/>
    </source>
</evidence>
<evidence type="ECO:0000313" key="3">
    <source>
        <dbReference type="EMBL" id="SEF64694.1"/>
    </source>
</evidence>
<feature type="compositionally biased region" description="Acidic residues" evidence="1">
    <location>
        <begin position="465"/>
        <end position="475"/>
    </location>
</feature>
<organism evidence="3 4">
    <name type="scientific">Halobellus limi</name>
    <dbReference type="NCBI Taxonomy" id="699433"/>
    <lineage>
        <taxon>Archaea</taxon>
        <taxon>Methanobacteriati</taxon>
        <taxon>Methanobacteriota</taxon>
        <taxon>Stenosarchaea group</taxon>
        <taxon>Halobacteria</taxon>
        <taxon>Halobacteriales</taxon>
        <taxon>Haloferacaceae</taxon>
        <taxon>Halobellus</taxon>
    </lineage>
</organism>
<dbReference type="InterPro" id="IPR055706">
    <property type="entry name" value="Slg1/2_DUF7282"/>
</dbReference>
<dbReference type="EMBL" id="FNVN01000001">
    <property type="protein sequence ID" value="SEF64694.1"/>
    <property type="molecule type" value="Genomic_DNA"/>
</dbReference>
<protein>
    <recommendedName>
        <fullName evidence="2">DUF7282 domain-containing protein</fullName>
    </recommendedName>
</protein>
<evidence type="ECO:0000259" key="2">
    <source>
        <dbReference type="Pfam" id="PF23951"/>
    </source>
</evidence>
<keyword evidence="4" id="KW-1185">Reference proteome</keyword>
<dbReference type="InterPro" id="IPR013783">
    <property type="entry name" value="Ig-like_fold"/>
</dbReference>
<accession>A0A1H5TPH0</accession>